<dbReference type="AlphaFoldDB" id="A0A5C7Y246"/>
<dbReference type="SUPFAM" id="SSF46955">
    <property type="entry name" value="Putative DNA-binding domain"/>
    <property type="match status" value="1"/>
</dbReference>
<name>A0A5C7Y246_9MYCO</name>
<dbReference type="GO" id="GO:0003677">
    <property type="term" value="F:DNA binding"/>
    <property type="evidence" value="ECO:0007669"/>
    <property type="project" value="UniProtKB-KW"/>
</dbReference>
<dbReference type="InterPro" id="IPR009061">
    <property type="entry name" value="DNA-bd_dom_put_sf"/>
</dbReference>
<organism evidence="1 2">
    <name type="scientific">Mycolicibacter arupensis</name>
    <dbReference type="NCBI Taxonomy" id="342002"/>
    <lineage>
        <taxon>Bacteria</taxon>
        <taxon>Bacillati</taxon>
        <taxon>Actinomycetota</taxon>
        <taxon>Actinomycetes</taxon>
        <taxon>Mycobacteriales</taxon>
        <taxon>Mycobacteriaceae</taxon>
        <taxon>Mycolicibacter</taxon>
    </lineage>
</organism>
<dbReference type="EMBL" id="SSGD01000061">
    <property type="protein sequence ID" value="TXI55965.1"/>
    <property type="molecule type" value="Genomic_DNA"/>
</dbReference>
<gene>
    <name evidence="1" type="ORF">E6Q54_11805</name>
</gene>
<keyword evidence="1" id="KW-0238">DNA-binding</keyword>
<dbReference type="Gene3D" id="1.10.10.10">
    <property type="entry name" value="Winged helix-like DNA-binding domain superfamily/Winged helix DNA-binding domain"/>
    <property type="match status" value="1"/>
</dbReference>
<sequence length="62" mass="7382">MSKPYLLRKQLADRWEMSPRTLENWAVEGKGPRFCRFGRRVLYRLEDVLAYEREVYGESASA</sequence>
<accession>A0A5C7Y246</accession>
<dbReference type="Proteomes" id="UP000321797">
    <property type="component" value="Unassembled WGS sequence"/>
</dbReference>
<dbReference type="InterPro" id="IPR036388">
    <property type="entry name" value="WH-like_DNA-bd_sf"/>
</dbReference>
<protein>
    <submittedName>
        <fullName evidence="1">DNA-binding protein</fullName>
    </submittedName>
</protein>
<evidence type="ECO:0000313" key="1">
    <source>
        <dbReference type="EMBL" id="TXI55965.1"/>
    </source>
</evidence>
<reference evidence="1 2" key="1">
    <citation type="submission" date="2018-09" db="EMBL/GenBank/DDBJ databases">
        <title>Metagenome Assembled Genomes from an Advanced Water Purification Facility.</title>
        <authorList>
            <person name="Stamps B.W."/>
            <person name="Spear J.R."/>
        </authorList>
    </citation>
    <scope>NUCLEOTIDE SEQUENCE [LARGE SCALE GENOMIC DNA]</scope>
    <source>
        <strain evidence="1">Bin_29_2</strain>
    </source>
</reference>
<proteinExistence type="predicted"/>
<evidence type="ECO:0000313" key="2">
    <source>
        <dbReference type="Proteomes" id="UP000321797"/>
    </source>
</evidence>
<comment type="caution">
    <text evidence="1">The sequence shown here is derived from an EMBL/GenBank/DDBJ whole genome shotgun (WGS) entry which is preliminary data.</text>
</comment>